<sequence>MPVFRWGQSWDPLHDLEREVDRLLQGMNMSLQGRSNRRFPLVNLLDHGDCFVLTAEIPGVDLADLDVSVANGVLCIKGVRKVPPEAREDSFRRQERFQGAWQRNLQLPERIDEEGMKADYTAGILRVALPKTQDSSVRSIPVTEGPG</sequence>
<proteinExistence type="inferred from homology"/>
<evidence type="ECO:0000256" key="2">
    <source>
        <dbReference type="RuleBase" id="RU003616"/>
    </source>
</evidence>
<dbReference type="PROSITE" id="PS01031">
    <property type="entry name" value="SHSP"/>
    <property type="match status" value="1"/>
</dbReference>
<dbReference type="Gene3D" id="2.60.40.790">
    <property type="match status" value="1"/>
</dbReference>
<evidence type="ECO:0000313" key="4">
    <source>
        <dbReference type="EMBL" id="APZ91406.1"/>
    </source>
</evidence>
<dbReference type="KEGG" id="fmr:Fuma_00994"/>
<evidence type="ECO:0000313" key="5">
    <source>
        <dbReference type="Proteomes" id="UP000187735"/>
    </source>
</evidence>
<dbReference type="EMBL" id="CP017641">
    <property type="protein sequence ID" value="APZ91406.1"/>
    <property type="molecule type" value="Genomic_DNA"/>
</dbReference>
<dbReference type="OrthoDB" id="288864at2"/>
<dbReference type="AlphaFoldDB" id="A0A1P8WBI9"/>
<dbReference type="CDD" id="cd06464">
    <property type="entry name" value="ACD_sHsps-like"/>
    <property type="match status" value="1"/>
</dbReference>
<dbReference type="RefSeq" id="WP_077023174.1">
    <property type="nucleotide sequence ID" value="NZ_CP017641.1"/>
</dbReference>
<evidence type="ECO:0000256" key="1">
    <source>
        <dbReference type="PROSITE-ProRule" id="PRU00285"/>
    </source>
</evidence>
<keyword evidence="5" id="KW-1185">Reference proteome</keyword>
<evidence type="ECO:0000259" key="3">
    <source>
        <dbReference type="PROSITE" id="PS01031"/>
    </source>
</evidence>
<accession>A0A1P8WBI9</accession>
<dbReference type="PANTHER" id="PTHR11527">
    <property type="entry name" value="HEAT-SHOCK PROTEIN 20 FAMILY MEMBER"/>
    <property type="match status" value="1"/>
</dbReference>
<comment type="similarity">
    <text evidence="1 2">Belongs to the small heat shock protein (HSP20) family.</text>
</comment>
<dbReference type="InterPro" id="IPR008978">
    <property type="entry name" value="HSP20-like_chaperone"/>
</dbReference>
<dbReference type="SUPFAM" id="SSF49764">
    <property type="entry name" value="HSP20-like chaperones"/>
    <property type="match status" value="1"/>
</dbReference>
<dbReference type="InterPro" id="IPR002068">
    <property type="entry name" value="A-crystallin/Hsp20_dom"/>
</dbReference>
<reference evidence="4 5" key="1">
    <citation type="journal article" date="2016" name="Front. Microbiol.">
        <title>Fuerstia marisgermanicae gen. nov., sp. nov., an Unusual Member of the Phylum Planctomycetes from the German Wadden Sea.</title>
        <authorList>
            <person name="Kohn T."/>
            <person name="Heuer A."/>
            <person name="Jogler M."/>
            <person name="Vollmers J."/>
            <person name="Boedeker C."/>
            <person name="Bunk B."/>
            <person name="Rast P."/>
            <person name="Borchert D."/>
            <person name="Glockner I."/>
            <person name="Freese H.M."/>
            <person name="Klenk H.P."/>
            <person name="Overmann J."/>
            <person name="Kaster A.K."/>
            <person name="Rohde M."/>
            <person name="Wiegand S."/>
            <person name="Jogler C."/>
        </authorList>
    </citation>
    <scope>NUCLEOTIDE SEQUENCE [LARGE SCALE GENOMIC DNA]</scope>
    <source>
        <strain evidence="4 5">NH11</strain>
    </source>
</reference>
<dbReference type="STRING" id="1891926.Fuma_00994"/>
<feature type="domain" description="SHSP" evidence="3">
    <location>
        <begin position="32"/>
        <end position="145"/>
    </location>
</feature>
<organism evidence="4 5">
    <name type="scientific">Fuerstiella marisgermanici</name>
    <dbReference type="NCBI Taxonomy" id="1891926"/>
    <lineage>
        <taxon>Bacteria</taxon>
        <taxon>Pseudomonadati</taxon>
        <taxon>Planctomycetota</taxon>
        <taxon>Planctomycetia</taxon>
        <taxon>Planctomycetales</taxon>
        <taxon>Planctomycetaceae</taxon>
        <taxon>Fuerstiella</taxon>
    </lineage>
</organism>
<dbReference type="Proteomes" id="UP000187735">
    <property type="component" value="Chromosome"/>
</dbReference>
<dbReference type="Pfam" id="PF00011">
    <property type="entry name" value="HSP20"/>
    <property type="match status" value="1"/>
</dbReference>
<gene>
    <name evidence="4" type="ORF">Fuma_00994</name>
</gene>
<protein>
    <recommendedName>
        <fullName evidence="3">SHSP domain-containing protein</fullName>
    </recommendedName>
</protein>
<name>A0A1P8WBI9_9PLAN</name>
<dbReference type="InterPro" id="IPR031107">
    <property type="entry name" value="Small_HSP"/>
</dbReference>